<protein>
    <submittedName>
        <fullName evidence="1">Uncharacterized protein</fullName>
    </submittedName>
</protein>
<evidence type="ECO:0000313" key="1">
    <source>
        <dbReference type="EMBL" id="GAE87566.1"/>
    </source>
</evidence>
<keyword evidence="2" id="KW-1185">Reference proteome</keyword>
<dbReference type="Gene3D" id="1.25.40.10">
    <property type="entry name" value="Tetratricopeptide repeat domain"/>
    <property type="match status" value="1"/>
</dbReference>
<evidence type="ECO:0000313" key="2">
    <source>
        <dbReference type="Proteomes" id="UP000019109"/>
    </source>
</evidence>
<reference evidence="1" key="1">
    <citation type="journal article" date="2014" name="Genome Announc.">
        <title>Draft Genome Sequence of Clostridium straminisolvens Strain JCM 21531T, Isolated from a Cellulose-Degrading Bacterial Community.</title>
        <authorList>
            <person name="Yuki M."/>
            <person name="Oshima K."/>
            <person name="Suda W."/>
            <person name="Sakamoto M."/>
            <person name="Kitamura K."/>
            <person name="Iida T."/>
            <person name="Hattori M."/>
            <person name="Ohkuma M."/>
        </authorList>
    </citation>
    <scope>NUCLEOTIDE SEQUENCE [LARGE SCALE GENOMIC DNA]</scope>
    <source>
        <strain evidence="1">JCM 21531</strain>
    </source>
</reference>
<sequence>MSNQVGEKVEFRPITSKDAETVRTIVFMAKLTDKHGEIRSKLTKSYEKNSSDIEVAFAFGLFNLLAIEKDDMMVSKMNIENALEAFDSIILKEPGYWLVRMLKSRLLLMLPSSVRYEEEVIEELESMIEIQKNSQYQPYFIIPYILLAEFYHSGGHKEKAEKYIKEAEELKREPVKILQDFLVLPFVSLENKLVSSGEYEMANRILGLGRDLFPDQYN</sequence>
<name>W4V2Z1_9FIRM</name>
<dbReference type="EMBL" id="BAVR01000008">
    <property type="protein sequence ID" value="GAE87566.1"/>
    <property type="molecule type" value="Genomic_DNA"/>
</dbReference>
<dbReference type="SUPFAM" id="SSF48452">
    <property type="entry name" value="TPR-like"/>
    <property type="match status" value="1"/>
</dbReference>
<dbReference type="STRING" id="1294263.JCM21531_944"/>
<dbReference type="AlphaFoldDB" id="W4V2Z1"/>
<dbReference type="RefSeq" id="WP_038287364.1">
    <property type="nucleotide sequence ID" value="NZ_BAVR01000008.1"/>
</dbReference>
<organism evidence="1 2">
    <name type="scientific">Acetivibrio straminisolvens JCM 21531</name>
    <dbReference type="NCBI Taxonomy" id="1294263"/>
    <lineage>
        <taxon>Bacteria</taxon>
        <taxon>Bacillati</taxon>
        <taxon>Bacillota</taxon>
        <taxon>Clostridia</taxon>
        <taxon>Eubacteriales</taxon>
        <taxon>Oscillospiraceae</taxon>
        <taxon>Acetivibrio</taxon>
    </lineage>
</organism>
<comment type="caution">
    <text evidence="1">The sequence shown here is derived from an EMBL/GenBank/DDBJ whole genome shotgun (WGS) entry which is preliminary data.</text>
</comment>
<dbReference type="Proteomes" id="UP000019109">
    <property type="component" value="Unassembled WGS sequence"/>
</dbReference>
<gene>
    <name evidence="1" type="ORF">JCM21531_944</name>
</gene>
<dbReference type="OrthoDB" id="1741517at2"/>
<accession>W4V2Z1</accession>
<proteinExistence type="predicted"/>
<dbReference type="InterPro" id="IPR011990">
    <property type="entry name" value="TPR-like_helical_dom_sf"/>
</dbReference>